<accession>A0A1M5DCW6</accession>
<evidence type="ECO:0000259" key="1">
    <source>
        <dbReference type="Pfam" id="PF13460"/>
    </source>
</evidence>
<dbReference type="Proteomes" id="UP000184368">
    <property type="component" value="Unassembled WGS sequence"/>
</dbReference>
<dbReference type="InterPro" id="IPR016040">
    <property type="entry name" value="NAD(P)-bd_dom"/>
</dbReference>
<protein>
    <submittedName>
        <fullName evidence="2">Uncharacterized conserved protein YbjT, contains NAD(P)-binding and DUF2867 domains</fullName>
    </submittedName>
</protein>
<dbReference type="STRING" id="1302690.BUE76_20605"/>
<dbReference type="AlphaFoldDB" id="A0A1M5DCW6"/>
<dbReference type="Pfam" id="PF13460">
    <property type="entry name" value="NAD_binding_10"/>
    <property type="match status" value="1"/>
</dbReference>
<dbReference type="PANTHER" id="PTHR43162:SF1">
    <property type="entry name" value="PRESTALK A DIFFERENTIATION PROTEIN A"/>
    <property type="match status" value="1"/>
</dbReference>
<dbReference type="EMBL" id="FQUO01000010">
    <property type="protein sequence ID" value="SHF64721.1"/>
    <property type="molecule type" value="Genomic_DNA"/>
</dbReference>
<keyword evidence="3" id="KW-1185">Reference proteome</keyword>
<dbReference type="Gene3D" id="3.90.25.10">
    <property type="entry name" value="UDP-galactose 4-epimerase, domain 1"/>
    <property type="match status" value="1"/>
</dbReference>
<dbReference type="SUPFAM" id="SSF51735">
    <property type="entry name" value="NAD(P)-binding Rossmann-fold domains"/>
    <property type="match status" value="1"/>
</dbReference>
<name>A0A1M5DCW6_9BACT</name>
<dbReference type="Gene3D" id="3.40.50.720">
    <property type="entry name" value="NAD(P)-binding Rossmann-like Domain"/>
    <property type="match status" value="1"/>
</dbReference>
<reference evidence="2 3" key="1">
    <citation type="submission" date="2016-11" db="EMBL/GenBank/DDBJ databases">
        <authorList>
            <person name="Jaros S."/>
            <person name="Januszkiewicz K."/>
            <person name="Wedrychowicz H."/>
        </authorList>
    </citation>
    <scope>NUCLEOTIDE SEQUENCE [LARGE SCALE GENOMIC DNA]</scope>
    <source>
        <strain evidence="2 3">DSM 26897</strain>
    </source>
</reference>
<dbReference type="PANTHER" id="PTHR43162">
    <property type="match status" value="1"/>
</dbReference>
<dbReference type="OrthoDB" id="2149806at2"/>
<dbReference type="RefSeq" id="WP_073044356.1">
    <property type="nucleotide sequence ID" value="NZ_FQUO01000010.1"/>
</dbReference>
<evidence type="ECO:0000313" key="3">
    <source>
        <dbReference type="Proteomes" id="UP000184368"/>
    </source>
</evidence>
<proteinExistence type="predicted"/>
<sequence length="296" mass="31701">MKYVITGGAGHISKPLVERLLAEGKDVTVIGRNAENLKPLTYKGAKAAIGSVDDAAFLKEAFAGADAVYTMVPPNFAAQDWKGYIAQVGHNYAEAIKAGGVQYVVNLSSIGAHRPDGCGPVSGLYRVEQELNTLEGVQVRHLRPGFFYQNFFANIDMIKHLNFIGGNYGDNSTVMTLAHTDDIAAAAAEELLALNFTGKTVCYIVSDERSTGEIAQTLGKAIGNPELPWVSFSDEQNLQGMQQAGLPNEIASNYTEMGASIRTGIMAEDYLQNKPATLAPTKLEIFAGQFAQAYGG</sequence>
<gene>
    <name evidence="2" type="ORF">SAMN05444008_110175</name>
</gene>
<organism evidence="2 3">
    <name type="scientific">Cnuella takakiae</name>
    <dbReference type="NCBI Taxonomy" id="1302690"/>
    <lineage>
        <taxon>Bacteria</taxon>
        <taxon>Pseudomonadati</taxon>
        <taxon>Bacteroidota</taxon>
        <taxon>Chitinophagia</taxon>
        <taxon>Chitinophagales</taxon>
        <taxon>Chitinophagaceae</taxon>
        <taxon>Cnuella</taxon>
    </lineage>
</organism>
<dbReference type="InterPro" id="IPR051604">
    <property type="entry name" value="Ergot_Alk_Oxidoreductase"/>
</dbReference>
<evidence type="ECO:0000313" key="2">
    <source>
        <dbReference type="EMBL" id="SHF64721.1"/>
    </source>
</evidence>
<feature type="domain" description="NAD(P)-binding" evidence="1">
    <location>
        <begin position="7"/>
        <end position="114"/>
    </location>
</feature>
<dbReference type="InterPro" id="IPR036291">
    <property type="entry name" value="NAD(P)-bd_dom_sf"/>
</dbReference>